<evidence type="ECO:0000313" key="2">
    <source>
        <dbReference type="Proteomes" id="UP001060215"/>
    </source>
</evidence>
<dbReference type="EMBL" id="CM045761">
    <property type="protein sequence ID" value="KAI8014386.1"/>
    <property type="molecule type" value="Genomic_DNA"/>
</dbReference>
<gene>
    <name evidence="1" type="ORF">LOK49_LG05G01593</name>
</gene>
<evidence type="ECO:0000313" key="1">
    <source>
        <dbReference type="EMBL" id="KAI8014386.1"/>
    </source>
</evidence>
<name>A0ACC0HMM5_9ERIC</name>
<keyword evidence="2" id="KW-1185">Reference proteome</keyword>
<organism evidence="1 2">
    <name type="scientific">Camellia lanceoleosa</name>
    <dbReference type="NCBI Taxonomy" id="1840588"/>
    <lineage>
        <taxon>Eukaryota</taxon>
        <taxon>Viridiplantae</taxon>
        <taxon>Streptophyta</taxon>
        <taxon>Embryophyta</taxon>
        <taxon>Tracheophyta</taxon>
        <taxon>Spermatophyta</taxon>
        <taxon>Magnoliopsida</taxon>
        <taxon>eudicotyledons</taxon>
        <taxon>Gunneridae</taxon>
        <taxon>Pentapetalae</taxon>
        <taxon>asterids</taxon>
        <taxon>Ericales</taxon>
        <taxon>Theaceae</taxon>
        <taxon>Camellia</taxon>
    </lineage>
</organism>
<proteinExistence type="predicted"/>
<dbReference type="Proteomes" id="UP001060215">
    <property type="component" value="Chromosome 4"/>
</dbReference>
<protein>
    <submittedName>
        <fullName evidence="1">Acyl-lipid omega-3 desaturase (Cytochrome b5), endoplasmic reticulum</fullName>
    </submittedName>
</protein>
<sequence>MPSSFSPLTESKKKLRSCDQHCLIHHSTFSGKIPIKAPGRAREYQEPFYWAAQGTMFWALFVLGHDCGHGSFSDNPLLNSVVGHLLHLSILVPYHGCHRTHHQNHGHVENDESWVPIFVMWLDTITYLHALTLQKGKVLCISSPLCSMLVPRVIELSSFMSQQPWSRIIFDYICGNVDWLHRYMIQDVISTHR</sequence>
<comment type="caution">
    <text evidence="1">The sequence shown here is derived from an EMBL/GenBank/DDBJ whole genome shotgun (WGS) entry which is preliminary data.</text>
</comment>
<accession>A0ACC0HMM5</accession>
<reference evidence="1 2" key="1">
    <citation type="journal article" date="2022" name="Plant J.">
        <title>Chromosome-level genome of Camellia lanceoleosa provides a valuable resource for understanding genome evolution and self-incompatibility.</title>
        <authorList>
            <person name="Gong W."/>
            <person name="Xiao S."/>
            <person name="Wang L."/>
            <person name="Liao Z."/>
            <person name="Chang Y."/>
            <person name="Mo W."/>
            <person name="Hu G."/>
            <person name="Li W."/>
            <person name="Zhao G."/>
            <person name="Zhu H."/>
            <person name="Hu X."/>
            <person name="Ji K."/>
            <person name="Xiang X."/>
            <person name="Song Q."/>
            <person name="Yuan D."/>
            <person name="Jin S."/>
            <person name="Zhang L."/>
        </authorList>
    </citation>
    <scope>NUCLEOTIDE SEQUENCE [LARGE SCALE GENOMIC DNA]</scope>
    <source>
        <strain evidence="1">SQ_2022a</strain>
    </source>
</reference>